<gene>
    <name evidence="1" type="ORF">MNBD_CHLOROFLEXI01-5221</name>
</gene>
<protein>
    <submittedName>
        <fullName evidence="1">Uncharacterized protein</fullName>
    </submittedName>
</protein>
<dbReference type="AlphaFoldDB" id="A0A3B0URQ4"/>
<accession>A0A3B0URQ4</accession>
<sequence>MGLIIPSTNPVIVGQTITYGRLLGEATGEEVICWVGF</sequence>
<organism evidence="1">
    <name type="scientific">hydrothermal vent metagenome</name>
    <dbReference type="NCBI Taxonomy" id="652676"/>
    <lineage>
        <taxon>unclassified sequences</taxon>
        <taxon>metagenomes</taxon>
        <taxon>ecological metagenomes</taxon>
    </lineage>
</organism>
<proteinExistence type="predicted"/>
<dbReference type="EMBL" id="UOEU01000482">
    <property type="protein sequence ID" value="VAW33771.1"/>
    <property type="molecule type" value="Genomic_DNA"/>
</dbReference>
<name>A0A3B0URQ4_9ZZZZ</name>
<reference evidence="1" key="1">
    <citation type="submission" date="2018-06" db="EMBL/GenBank/DDBJ databases">
        <authorList>
            <person name="Zhirakovskaya E."/>
        </authorList>
    </citation>
    <scope>NUCLEOTIDE SEQUENCE</scope>
</reference>
<evidence type="ECO:0000313" key="1">
    <source>
        <dbReference type="EMBL" id="VAW33771.1"/>
    </source>
</evidence>